<feature type="region of interest" description="Disordered" evidence="2">
    <location>
        <begin position="109"/>
        <end position="141"/>
    </location>
</feature>
<dbReference type="InterPro" id="IPR054722">
    <property type="entry name" value="PolX-like_BBD"/>
</dbReference>
<dbReference type="InterPro" id="IPR012337">
    <property type="entry name" value="RNaseH-like_sf"/>
</dbReference>
<dbReference type="InterPro" id="IPR036397">
    <property type="entry name" value="RNaseH_sf"/>
</dbReference>
<dbReference type="GO" id="GO:0015074">
    <property type="term" value="P:DNA integration"/>
    <property type="evidence" value="ECO:0007669"/>
    <property type="project" value="InterPro"/>
</dbReference>
<dbReference type="Pfam" id="PF13976">
    <property type="entry name" value="gag_pre-integrs"/>
    <property type="match status" value="1"/>
</dbReference>
<evidence type="ECO:0000313" key="4">
    <source>
        <dbReference type="EMBL" id="GFA46261.1"/>
    </source>
</evidence>
<accession>A0A699JMI5</accession>
<dbReference type="PROSITE" id="PS50994">
    <property type="entry name" value="INTEGRASE"/>
    <property type="match status" value="1"/>
</dbReference>
<evidence type="ECO:0000256" key="1">
    <source>
        <dbReference type="ARBA" id="ARBA00022670"/>
    </source>
</evidence>
<dbReference type="Pfam" id="PF00665">
    <property type="entry name" value="rve"/>
    <property type="match status" value="1"/>
</dbReference>
<reference evidence="4" key="1">
    <citation type="journal article" date="2019" name="Sci. Rep.">
        <title>Draft genome of Tanacetum cinerariifolium, the natural source of mosquito coil.</title>
        <authorList>
            <person name="Yamashiro T."/>
            <person name="Shiraishi A."/>
            <person name="Satake H."/>
            <person name="Nakayama K."/>
        </authorList>
    </citation>
    <scope>NUCLEOTIDE SEQUENCE</scope>
</reference>
<protein>
    <submittedName>
        <fullName evidence="4">Putative ribonuclease H-like domain-containing protein</fullName>
    </submittedName>
</protein>
<dbReference type="EMBL" id="BKCJ010428384">
    <property type="protein sequence ID" value="GFA46261.1"/>
    <property type="molecule type" value="Genomic_DNA"/>
</dbReference>
<sequence>MPLMLKFRKFENASQSLDKLIGSQITDNSKSGLGYVSYNVVLLPHTERFTPRRIDLSHTGLPEFVEPSVKSYGVTPIEMVTQTSSVKISAPVKENFGAPLIEDWELDEADEVESPPEKERKNVESSVNKVEVEIPKQNDKPARRPVKYAEMYITQRPRVLITYRLGANTIRGKGWPVNPKRNFFKKINTAKEKVNTARPNSAVLNVVRANKGKAGHSHKKIEDQGYFDSGCSRHMTRNISYLTDFKEFHGGYVTFRGGAKGGKIISKGTIRIGKLDYKDVYFVKELQFKLFSVLQMCDKKNSVLFTDTECFVLSHDFKLGDESHVLLKVSRKNNMYSIDMKNIVPKKDLTCLVVKATNDESILWYRKLGHINFKNINKLVKDHLVKGLPLKRFENDQTCVACLKRKQHKVFFKSKILNFITQPLFMLHMDLFGPTSVGSIMHKKYCLVITHDFSRFTWEFFLATTNETSRIFKSFITETENLVDKKVKIIRCDNRIEFKNKVMNEFCKEKGIEREYSVARTP</sequence>
<name>A0A699JMI5_TANCI</name>
<gene>
    <name evidence="4" type="ORF">Tci_618233</name>
</gene>
<organism evidence="4">
    <name type="scientific">Tanacetum cinerariifolium</name>
    <name type="common">Dalmatian daisy</name>
    <name type="synonym">Chrysanthemum cinerariifolium</name>
    <dbReference type="NCBI Taxonomy" id="118510"/>
    <lineage>
        <taxon>Eukaryota</taxon>
        <taxon>Viridiplantae</taxon>
        <taxon>Streptophyta</taxon>
        <taxon>Embryophyta</taxon>
        <taxon>Tracheophyta</taxon>
        <taxon>Spermatophyta</taxon>
        <taxon>Magnoliopsida</taxon>
        <taxon>eudicotyledons</taxon>
        <taxon>Gunneridae</taxon>
        <taxon>Pentapetalae</taxon>
        <taxon>asterids</taxon>
        <taxon>campanulids</taxon>
        <taxon>Asterales</taxon>
        <taxon>Asteraceae</taxon>
        <taxon>Asteroideae</taxon>
        <taxon>Anthemideae</taxon>
        <taxon>Anthemidinae</taxon>
        <taxon>Tanacetum</taxon>
    </lineage>
</organism>
<evidence type="ECO:0000256" key="2">
    <source>
        <dbReference type="SAM" id="MobiDB-lite"/>
    </source>
</evidence>
<dbReference type="GO" id="GO:0003676">
    <property type="term" value="F:nucleic acid binding"/>
    <property type="evidence" value="ECO:0007669"/>
    <property type="project" value="InterPro"/>
</dbReference>
<feature type="domain" description="Integrase catalytic" evidence="3">
    <location>
        <begin position="419"/>
        <end position="522"/>
    </location>
</feature>
<dbReference type="InterPro" id="IPR001584">
    <property type="entry name" value="Integrase_cat-core"/>
</dbReference>
<dbReference type="InterPro" id="IPR025724">
    <property type="entry name" value="GAG-pre-integrase_dom"/>
</dbReference>
<keyword evidence="1" id="KW-0378">Hydrolase</keyword>
<dbReference type="SUPFAM" id="SSF53098">
    <property type="entry name" value="Ribonuclease H-like"/>
    <property type="match status" value="1"/>
</dbReference>
<evidence type="ECO:0000259" key="3">
    <source>
        <dbReference type="PROSITE" id="PS50994"/>
    </source>
</evidence>
<dbReference type="InterPro" id="IPR039537">
    <property type="entry name" value="Retrotran_Ty1/copia-like"/>
</dbReference>
<dbReference type="Pfam" id="PF22936">
    <property type="entry name" value="Pol_BBD"/>
    <property type="match status" value="1"/>
</dbReference>
<comment type="caution">
    <text evidence="4">The sequence shown here is derived from an EMBL/GenBank/DDBJ whole genome shotgun (WGS) entry which is preliminary data.</text>
</comment>
<dbReference type="Gene3D" id="3.30.420.10">
    <property type="entry name" value="Ribonuclease H-like superfamily/Ribonuclease H"/>
    <property type="match status" value="1"/>
</dbReference>
<proteinExistence type="predicted"/>
<dbReference type="GO" id="GO:0006508">
    <property type="term" value="P:proteolysis"/>
    <property type="evidence" value="ECO:0007669"/>
    <property type="project" value="UniProtKB-KW"/>
</dbReference>
<dbReference type="PANTHER" id="PTHR42648:SF32">
    <property type="entry name" value="RIBONUCLEASE H-LIKE DOMAIN, GAG-PRE-INTEGRASE DOMAIN PROTEIN-RELATED"/>
    <property type="match status" value="1"/>
</dbReference>
<dbReference type="PANTHER" id="PTHR42648">
    <property type="entry name" value="TRANSPOSASE, PUTATIVE-RELATED"/>
    <property type="match status" value="1"/>
</dbReference>
<feature type="compositionally biased region" description="Basic and acidic residues" evidence="2">
    <location>
        <begin position="130"/>
        <end position="141"/>
    </location>
</feature>
<dbReference type="GO" id="GO:0008233">
    <property type="term" value="F:peptidase activity"/>
    <property type="evidence" value="ECO:0007669"/>
    <property type="project" value="UniProtKB-KW"/>
</dbReference>
<keyword evidence="1" id="KW-0645">Protease</keyword>
<dbReference type="AlphaFoldDB" id="A0A699JMI5"/>